<dbReference type="AlphaFoldDB" id="A0A3B0RQD2"/>
<name>A0A3B0RQD2_9ZZZZ</name>
<dbReference type="EMBL" id="UOEE01000181">
    <property type="protein sequence ID" value="VAV94337.1"/>
    <property type="molecule type" value="Genomic_DNA"/>
</dbReference>
<dbReference type="InterPro" id="IPR011227">
    <property type="entry name" value="UCP029730"/>
</dbReference>
<evidence type="ECO:0000313" key="1">
    <source>
        <dbReference type="EMBL" id="VAV94337.1"/>
    </source>
</evidence>
<organism evidence="1">
    <name type="scientific">hydrothermal vent metagenome</name>
    <dbReference type="NCBI Taxonomy" id="652676"/>
    <lineage>
        <taxon>unclassified sequences</taxon>
        <taxon>metagenomes</taxon>
        <taxon>ecological metagenomes</taxon>
    </lineage>
</organism>
<dbReference type="SUPFAM" id="SSF53187">
    <property type="entry name" value="Zn-dependent exopeptidases"/>
    <property type="match status" value="1"/>
</dbReference>
<proteinExistence type="predicted"/>
<dbReference type="PIRSF" id="PIRSF029730">
    <property type="entry name" value="UCP029730"/>
    <property type="match status" value="1"/>
</dbReference>
<dbReference type="InterPro" id="IPR007709">
    <property type="entry name" value="N-FG_amidohydro"/>
</dbReference>
<reference evidence="1" key="1">
    <citation type="submission" date="2018-06" db="EMBL/GenBank/DDBJ databases">
        <authorList>
            <person name="Zhirakovskaya E."/>
        </authorList>
    </citation>
    <scope>NUCLEOTIDE SEQUENCE</scope>
</reference>
<evidence type="ECO:0008006" key="2">
    <source>
        <dbReference type="Google" id="ProtNLM"/>
    </source>
</evidence>
<sequence>MSNFPIASAIGQQGHSAAFFFCDHAVNTVPDDFQSLGLSPAQLDDHIAYDPGSAALTRALANALQARAVFCGFSRLLIDPNRGLDRTDLIMPTSDSILIPGNQNLSERQKRERLDAYHRPYHLRLEEELDVLGESHTDPLVISVHSFCRTLRGSDTVRPWEAGLLWRDDPHSAKIMIEHLQDKGIEVGDNQPYSAKLYNYSVNRHVGSRGFRHITLEIRQDLLATPKHINRWRDLLFAPLQGLIAG</sequence>
<accession>A0A3B0RQD2</accession>
<dbReference type="Pfam" id="PF05013">
    <property type="entry name" value="FGase"/>
    <property type="match status" value="1"/>
</dbReference>
<dbReference type="Gene3D" id="3.40.630.40">
    <property type="entry name" value="Zn-dependent exopeptidases"/>
    <property type="match status" value="1"/>
</dbReference>
<gene>
    <name evidence="1" type="ORF">MNBD_ALPHA06-582</name>
</gene>
<protein>
    <recommendedName>
        <fullName evidence="2">N-formylglutamate deformylase</fullName>
    </recommendedName>
</protein>